<proteinExistence type="inferred from homology"/>
<reference evidence="7 8" key="1">
    <citation type="submission" date="2017-05" db="EMBL/GenBank/DDBJ databases">
        <authorList>
            <person name="Varghese N."/>
            <person name="Submissions S."/>
        </authorList>
    </citation>
    <scope>NUCLEOTIDE SEQUENCE [LARGE SCALE GENOMIC DNA]</scope>
    <source>
        <strain evidence="7 8">DSM 27040</strain>
    </source>
</reference>
<dbReference type="RefSeq" id="WP_142533086.1">
    <property type="nucleotide sequence ID" value="NZ_FXTB01000003.1"/>
</dbReference>
<dbReference type="InterPro" id="IPR015867">
    <property type="entry name" value="N-reg_PII/ATP_PRibTrfase_C"/>
</dbReference>
<protein>
    <recommendedName>
        <fullName evidence="3 5">GTP cyclohydrolase 1 type 2 homolog</fullName>
    </recommendedName>
</protein>
<name>A0A521CRI5_SACCC</name>
<dbReference type="PANTHER" id="PTHR13799">
    <property type="entry name" value="NGG1 INTERACTING FACTOR 3"/>
    <property type="match status" value="1"/>
</dbReference>
<dbReference type="AlphaFoldDB" id="A0A521CRI5"/>
<dbReference type="GO" id="GO:0005737">
    <property type="term" value="C:cytoplasm"/>
    <property type="evidence" value="ECO:0007669"/>
    <property type="project" value="TreeGrafter"/>
</dbReference>
<evidence type="ECO:0000256" key="1">
    <source>
        <dbReference type="ARBA" id="ARBA00006964"/>
    </source>
</evidence>
<evidence type="ECO:0000256" key="6">
    <source>
        <dbReference type="PIRSR" id="PIRSR602678-1"/>
    </source>
</evidence>
<evidence type="ECO:0000256" key="5">
    <source>
        <dbReference type="PIRNR" id="PIRNR037489"/>
    </source>
</evidence>
<dbReference type="FunFam" id="3.30.70.120:FF:000006">
    <property type="entry name" value="GTP cyclohydrolase 1 type 2 homolog"/>
    <property type="match status" value="1"/>
</dbReference>
<dbReference type="Gene3D" id="3.40.1390.30">
    <property type="entry name" value="NIF3 (NGG1p interacting factor 3)-like"/>
    <property type="match status" value="1"/>
</dbReference>
<evidence type="ECO:0000313" key="7">
    <source>
        <dbReference type="EMBL" id="SMO62064.1"/>
    </source>
</evidence>
<dbReference type="Pfam" id="PF01784">
    <property type="entry name" value="DUF34_NIF3"/>
    <property type="match status" value="1"/>
</dbReference>
<sequence length="364" mass="40109">MNVKKVTQILEDFAPLSFQESYDNAGLIIGNRNAEVSGILITLDVTEDVLDEAIELGYNFILAHHPVAMGGLKRFNGNNYNERIVIKAIKNDLAVYAGHTNVDSVMSGVNGKICEKIGLADCKILEPKKGELLKLVTFVPQAQANSVRAALFTAGAGHIGNYDSCSFNLNGQGTFRGNESATPYAGKKGELHNENEVRIETVLPQYLKNGVIQALKQAHPYEEVAYDIYTLQNSYEQVGSGMYGTLPTAEEELVFLKRIKKIFGAGAIRYTRLLNKPIKKVAVCGGAGSFLLNRAKSVGADIFISGDFKYHQFSDAENQIIIADIGHFESEQFTKEVFYELLTKKIPNFAVRLSNVNTNPIKYL</sequence>
<keyword evidence="8" id="KW-1185">Reference proteome</keyword>
<dbReference type="PIRSF" id="PIRSF037489">
    <property type="entry name" value="UCP037489_NIF3_YqfO"/>
    <property type="match status" value="1"/>
</dbReference>
<evidence type="ECO:0000313" key="8">
    <source>
        <dbReference type="Proteomes" id="UP000319040"/>
    </source>
</evidence>
<dbReference type="InterPro" id="IPR002678">
    <property type="entry name" value="DUF34/NIF3"/>
</dbReference>
<feature type="binding site" evidence="6">
    <location>
        <position position="64"/>
    </location>
    <ligand>
        <name>a divalent metal cation</name>
        <dbReference type="ChEBI" id="CHEBI:60240"/>
        <label>2</label>
    </ligand>
</feature>
<dbReference type="GO" id="GO:0046872">
    <property type="term" value="F:metal ion binding"/>
    <property type="evidence" value="ECO:0007669"/>
    <property type="project" value="UniProtKB-UniRule"/>
</dbReference>
<dbReference type="SUPFAM" id="SSF102705">
    <property type="entry name" value="NIF3 (NGG1p interacting factor 3)-like"/>
    <property type="match status" value="1"/>
</dbReference>
<accession>A0A521CRI5</accession>
<dbReference type="Gene3D" id="3.30.70.120">
    <property type="match status" value="1"/>
</dbReference>
<comment type="subunit">
    <text evidence="2">Homohexamer.</text>
</comment>
<gene>
    <name evidence="7" type="ORF">SAMN06265379_103403</name>
</gene>
<feature type="binding site" evidence="6">
    <location>
        <position position="65"/>
    </location>
    <ligand>
        <name>a divalent metal cation</name>
        <dbReference type="ChEBI" id="CHEBI:60240"/>
        <label>1</label>
    </ligand>
</feature>
<keyword evidence="4 5" id="KW-0479">Metal-binding</keyword>
<dbReference type="InterPro" id="IPR036069">
    <property type="entry name" value="DUF34/NIF3_sf"/>
</dbReference>
<feature type="binding site" evidence="6">
    <location>
        <position position="327"/>
    </location>
    <ligand>
        <name>a divalent metal cation</name>
        <dbReference type="ChEBI" id="CHEBI:60240"/>
        <label>1</label>
    </ligand>
</feature>
<comment type="similarity">
    <text evidence="1 5">Belongs to the GTP cyclohydrolase I type 2/NIF3 family.</text>
</comment>
<evidence type="ECO:0000256" key="4">
    <source>
        <dbReference type="ARBA" id="ARBA00022723"/>
    </source>
</evidence>
<dbReference type="OrthoDB" id="9792792at2"/>
<dbReference type="EMBL" id="FXTB01000003">
    <property type="protein sequence ID" value="SMO62064.1"/>
    <property type="molecule type" value="Genomic_DNA"/>
</dbReference>
<feature type="binding site" evidence="6">
    <location>
        <position position="331"/>
    </location>
    <ligand>
        <name>a divalent metal cation</name>
        <dbReference type="ChEBI" id="CHEBI:60240"/>
        <label>1</label>
    </ligand>
</feature>
<dbReference type="InterPro" id="IPR017221">
    <property type="entry name" value="DUF34/NIF3_bac"/>
</dbReference>
<evidence type="ECO:0000256" key="2">
    <source>
        <dbReference type="ARBA" id="ARBA00011643"/>
    </source>
</evidence>
<feature type="binding site" evidence="6">
    <location>
        <position position="103"/>
    </location>
    <ligand>
        <name>a divalent metal cation</name>
        <dbReference type="ChEBI" id="CHEBI:60240"/>
        <label>1</label>
    </ligand>
</feature>
<dbReference type="FunFam" id="3.40.1390.30:FF:000001">
    <property type="entry name" value="GTP cyclohydrolase 1 type 2"/>
    <property type="match status" value="1"/>
</dbReference>
<dbReference type="Proteomes" id="UP000319040">
    <property type="component" value="Unassembled WGS sequence"/>
</dbReference>
<dbReference type="NCBIfam" id="TIGR00486">
    <property type="entry name" value="YbgI_SA1388"/>
    <property type="match status" value="1"/>
</dbReference>
<dbReference type="PANTHER" id="PTHR13799:SF14">
    <property type="entry name" value="GTP CYCLOHYDROLASE 1 TYPE 2 HOMOLOG"/>
    <property type="match status" value="1"/>
</dbReference>
<organism evidence="7 8">
    <name type="scientific">Saccharicrinis carchari</name>
    <dbReference type="NCBI Taxonomy" id="1168039"/>
    <lineage>
        <taxon>Bacteria</taxon>
        <taxon>Pseudomonadati</taxon>
        <taxon>Bacteroidota</taxon>
        <taxon>Bacteroidia</taxon>
        <taxon>Marinilabiliales</taxon>
        <taxon>Marinilabiliaceae</taxon>
        <taxon>Saccharicrinis</taxon>
    </lineage>
</organism>
<evidence type="ECO:0000256" key="3">
    <source>
        <dbReference type="ARBA" id="ARBA00022112"/>
    </source>
</evidence>